<dbReference type="GO" id="GO:0038203">
    <property type="term" value="P:TORC2 signaling"/>
    <property type="evidence" value="ECO:0007669"/>
    <property type="project" value="TreeGrafter"/>
</dbReference>
<evidence type="ECO:0000256" key="2">
    <source>
        <dbReference type="PIRSR" id="PIRSR606689-1"/>
    </source>
</evidence>
<name>A0A8H7PFI2_9FUNG</name>
<organism evidence="8 9">
    <name type="scientific">Umbelopsis vinacea</name>
    <dbReference type="NCBI Taxonomy" id="44442"/>
    <lineage>
        <taxon>Eukaryota</taxon>
        <taxon>Fungi</taxon>
        <taxon>Fungi incertae sedis</taxon>
        <taxon>Mucoromycota</taxon>
        <taxon>Mucoromycotina</taxon>
        <taxon>Umbelopsidomycetes</taxon>
        <taxon>Umbelopsidales</taxon>
        <taxon>Umbelopsidaceae</taxon>
        <taxon>Umbelopsis</taxon>
    </lineage>
</organism>
<evidence type="ECO:0000313" key="8">
    <source>
        <dbReference type="EMBL" id="KAG2172950.1"/>
    </source>
</evidence>
<dbReference type="GO" id="GO:0005886">
    <property type="term" value="C:plasma membrane"/>
    <property type="evidence" value="ECO:0007669"/>
    <property type="project" value="TreeGrafter"/>
</dbReference>
<evidence type="ECO:0000259" key="7">
    <source>
        <dbReference type="Pfam" id="PF23164"/>
    </source>
</evidence>
<feature type="region of interest" description="Disordered" evidence="4">
    <location>
        <begin position="83"/>
        <end position="105"/>
    </location>
</feature>
<evidence type="ECO:0000259" key="6">
    <source>
        <dbReference type="Pfam" id="PF16979"/>
    </source>
</evidence>
<gene>
    <name evidence="8" type="ORF">INT44_004691</name>
</gene>
<evidence type="ECO:0000256" key="4">
    <source>
        <dbReference type="SAM" id="MobiDB-lite"/>
    </source>
</evidence>
<evidence type="ECO:0000259" key="5">
    <source>
        <dbReference type="Pfam" id="PF16978"/>
    </source>
</evidence>
<dbReference type="GO" id="GO:0046872">
    <property type="term" value="F:metal ion binding"/>
    <property type="evidence" value="ECO:0007669"/>
    <property type="project" value="UniProtKB-KW"/>
</dbReference>
<dbReference type="Proteomes" id="UP000612746">
    <property type="component" value="Unassembled WGS sequence"/>
</dbReference>
<accession>A0A8H7PFI2</accession>
<keyword evidence="2" id="KW-0547">Nucleotide-binding</keyword>
<feature type="domain" description="CRIM" evidence="5">
    <location>
        <begin position="311"/>
        <end position="447"/>
    </location>
</feature>
<dbReference type="Gene3D" id="3.40.50.300">
    <property type="entry name" value="P-loop containing nucleotide triphosphate hydrolases"/>
    <property type="match status" value="1"/>
</dbReference>
<dbReference type="Pfam" id="PF16979">
    <property type="entry name" value="SIN1_PH"/>
    <property type="match status" value="1"/>
</dbReference>
<dbReference type="PANTHER" id="PTHR13335:SF1">
    <property type="entry name" value="TARGET OF RAPAMYCIN COMPLEX 2 SUBUNIT MAPKAP1"/>
    <property type="match status" value="1"/>
</dbReference>
<keyword evidence="2" id="KW-0342">GTP-binding</keyword>
<keyword evidence="9" id="KW-1185">Reference proteome</keyword>
<protein>
    <submittedName>
        <fullName evidence="8">Uncharacterized protein</fullName>
    </submittedName>
</protein>
<dbReference type="PROSITE" id="PS51417">
    <property type="entry name" value="ARF"/>
    <property type="match status" value="1"/>
</dbReference>
<dbReference type="GO" id="GO:0031932">
    <property type="term" value="C:TORC2 complex"/>
    <property type="evidence" value="ECO:0007669"/>
    <property type="project" value="InterPro"/>
</dbReference>
<evidence type="ECO:0000313" key="9">
    <source>
        <dbReference type="Proteomes" id="UP000612746"/>
    </source>
</evidence>
<dbReference type="OrthoDB" id="241990at2759"/>
<reference evidence="8" key="1">
    <citation type="submission" date="2020-12" db="EMBL/GenBank/DDBJ databases">
        <title>Metabolic potential, ecology and presence of endohyphal bacteria is reflected in genomic diversity of Mucoromycotina.</title>
        <authorList>
            <person name="Muszewska A."/>
            <person name="Okrasinska A."/>
            <person name="Steczkiewicz K."/>
            <person name="Drgas O."/>
            <person name="Orlowska M."/>
            <person name="Perlinska-Lenart U."/>
            <person name="Aleksandrzak-Piekarczyk T."/>
            <person name="Szatraj K."/>
            <person name="Zielenkiewicz U."/>
            <person name="Pilsyk S."/>
            <person name="Malc E."/>
            <person name="Mieczkowski P."/>
            <person name="Kruszewska J.S."/>
            <person name="Biernat P."/>
            <person name="Pawlowska J."/>
        </authorList>
    </citation>
    <scope>NUCLEOTIDE SEQUENCE</scope>
    <source>
        <strain evidence="8">WA0000051536</strain>
    </source>
</reference>
<feature type="domain" description="AVO1/Sin1 ubiquitin-like" evidence="7">
    <location>
        <begin position="562"/>
        <end position="638"/>
    </location>
</feature>
<keyword evidence="3" id="KW-0479">Metal-binding</keyword>
<feature type="region of interest" description="Disordered" evidence="4">
    <location>
        <begin position="186"/>
        <end position="277"/>
    </location>
</feature>
<comment type="similarity">
    <text evidence="1">Belongs to the SIN1 family.</text>
</comment>
<dbReference type="Pfam" id="PF16978">
    <property type="entry name" value="CRIM"/>
    <property type="match status" value="1"/>
</dbReference>
<evidence type="ECO:0000256" key="3">
    <source>
        <dbReference type="PIRSR" id="PIRSR606689-2"/>
    </source>
</evidence>
<feature type="compositionally biased region" description="Low complexity" evidence="4">
    <location>
        <begin position="963"/>
        <end position="974"/>
    </location>
</feature>
<comment type="caution">
    <text evidence="8">The sequence shown here is derived from an EMBL/GenBank/DDBJ whole genome shotgun (WGS) entry which is preliminary data.</text>
</comment>
<dbReference type="PANTHER" id="PTHR13335">
    <property type="entry name" value="TARGET OF RAPAMYCIN COMPLEX 2 SUBUNIT MAPKAP1"/>
    <property type="match status" value="1"/>
</dbReference>
<dbReference type="EMBL" id="JAEPRA010000021">
    <property type="protein sequence ID" value="KAG2172950.1"/>
    <property type="molecule type" value="Genomic_DNA"/>
</dbReference>
<feature type="domain" description="SIN1-type PH" evidence="6">
    <location>
        <begin position="678"/>
        <end position="770"/>
    </location>
</feature>
<dbReference type="InterPro" id="IPR031567">
    <property type="entry name" value="CRIM_dom"/>
</dbReference>
<dbReference type="AlphaFoldDB" id="A0A8H7PFI2"/>
<dbReference type="InterPro" id="IPR011993">
    <property type="entry name" value="PH-like_dom_sf"/>
</dbReference>
<dbReference type="SUPFAM" id="SSF52540">
    <property type="entry name" value="P-loop containing nucleoside triphosphate hydrolases"/>
    <property type="match status" value="1"/>
</dbReference>
<feature type="binding site" evidence="3">
    <location>
        <position position="785"/>
    </location>
    <ligand>
        <name>Mg(2+)</name>
        <dbReference type="ChEBI" id="CHEBI:18420"/>
    </ligand>
</feature>
<dbReference type="SMART" id="SM00177">
    <property type="entry name" value="ARF"/>
    <property type="match status" value="1"/>
</dbReference>
<evidence type="ECO:0000256" key="1">
    <source>
        <dbReference type="ARBA" id="ARBA00009407"/>
    </source>
</evidence>
<feature type="region of interest" description="Disordered" evidence="4">
    <location>
        <begin position="444"/>
        <end position="463"/>
    </location>
</feature>
<proteinExistence type="inferred from homology"/>
<dbReference type="Gene3D" id="2.30.29.30">
    <property type="entry name" value="Pleckstrin-homology domain (PH domain)/Phosphotyrosine-binding domain (PTB)"/>
    <property type="match status" value="1"/>
</dbReference>
<dbReference type="InterPro" id="IPR031313">
    <property type="entry name" value="Sin1_PH_dom"/>
</dbReference>
<dbReference type="GO" id="GO:0005525">
    <property type="term" value="F:GTP binding"/>
    <property type="evidence" value="ECO:0007669"/>
    <property type="project" value="UniProtKB-KW"/>
</dbReference>
<feature type="binding site" evidence="3">
    <location>
        <position position="809"/>
    </location>
    <ligand>
        <name>Mg(2+)</name>
        <dbReference type="ChEBI" id="CHEBI:18420"/>
    </ligand>
</feature>
<dbReference type="InterPro" id="IPR056385">
    <property type="entry name" value="UBL_AVO1/Sin1"/>
</dbReference>
<keyword evidence="3" id="KW-0460">Magnesium</keyword>
<sequence>MSLITDPNYLVHQMRIKFLRTDERGERMISFNPNVMTNDYIRTAAPVYPEMHLCYSPVYDNPLTMGPNNLLTNSPRTMRSGFRARKKDMPSSVHPAAATPLPDDATKASMESAEYYDMEDVEVTGRRERASSDGQQKRSLTKRLFAPAVMITGASHSTSAVRKSRASMDSLAAAVSSADIAVNNRIFSPDTDNPASEDGSHGAFPTSPLEPSIYSPIDPSLHSSEDLNQKSSAINHAQPVASDLASRRKARRRSTLEAQQPAVHFDQPPPSISPAPEKQLSLSLVDDQDTTTPLLYDRTPLLTRPPLSTRRSTLSAMIAEKGKAAENPFAEDYSFVSGKGETSPTMLCVYLPFCSEPDTPVNITVRSDALVEEVIGFLLYQYIEQKKTPKLDPEMCDVVRWVLRIAEEDGEIEEDLPAVDRARRINRISFDQFALCEATPSQVKQNEQTHARLAKNRPKKEPVLNIPPISGLAGASAPAPDTGKTLEVNIVPADQPDTIAITSNLTDGLADSQLKQVNPQATLSNEQVSSANVAVPVPSQKNMLTKSTMTMAPTQHFRIKLMTNEEVSATTTLPVHAQMFMGDVLELVCRKRKLDTNEYILTFADFNMIVPNDTTVESLNGIVDLCLIKKSAATGLNVASSSHMWRSPSKKKKEDMYPAALFSPNSTNPSVNENSMSSYKRYTVNRKMPMFVGKRESVLAIDGDYVHIMPPEKTGMFDSVKTTSFHVSQVLSCKQSKKAPSNFKITVLKDRDHDHKTYELEAETAKDAQQDVTVRVIGARGSGKTSFLYKLYFKHAVGTPDEAFDVVRTDQHNVESIPYLNQMYEIWEYAEMAQSIPHLSKTNVIIFFVDSVKCSNPTVAEKARDNMLWLLTQYGDKLTDTIIITVANKQDEKEAVSAQDIGDQWMKDIRLREALNGHQWRIFPCSAKTGDGLDAILNYLSSTIENRELLRLSISSTPQPYVTTLSRHSSTSRLPPGAVARPAGQSPSPVDEDDEVIRRKLRHQSLADFAPTSRERPLSQARMPITPWEDMPNPYHLSDQDFKHWYDQGRVFLFFDYQSLIRISYIYLRQLERTHERRSEVTRRLLNNLRVILRSIELFEQDAKLASQNDRNQRATTEFAHECITYSETQTLFWLHMVSYCLMRNPVLEGEDVSFEQFVLRCPELWDGELWRNYYSYKAFHSERGHLEFIAPDKKPLPNAFKSSSLALKGSGLNIDYQIVS</sequence>
<dbReference type="GO" id="GO:0005546">
    <property type="term" value="F:phosphatidylinositol-4,5-bisphosphate binding"/>
    <property type="evidence" value="ECO:0007669"/>
    <property type="project" value="TreeGrafter"/>
</dbReference>
<feature type="region of interest" description="Disordered" evidence="4">
    <location>
        <begin position="963"/>
        <end position="994"/>
    </location>
</feature>
<dbReference type="InterPro" id="IPR027417">
    <property type="entry name" value="P-loop_NTPase"/>
</dbReference>
<dbReference type="GO" id="GO:0003924">
    <property type="term" value="F:GTPase activity"/>
    <property type="evidence" value="ECO:0007669"/>
    <property type="project" value="InterPro"/>
</dbReference>
<dbReference type="InterPro" id="IPR008828">
    <property type="entry name" value="Sin1/Avo1"/>
</dbReference>
<dbReference type="GO" id="GO:0005737">
    <property type="term" value="C:cytoplasm"/>
    <property type="evidence" value="ECO:0007669"/>
    <property type="project" value="TreeGrafter"/>
</dbReference>
<feature type="binding site" evidence="2">
    <location>
        <begin position="888"/>
        <end position="891"/>
    </location>
    <ligand>
        <name>GTP</name>
        <dbReference type="ChEBI" id="CHEBI:37565"/>
    </ligand>
</feature>
<dbReference type="Pfam" id="PF23164">
    <property type="entry name" value="UBL_AVO1"/>
    <property type="match status" value="1"/>
</dbReference>
<feature type="binding site" evidence="2">
    <location>
        <begin position="778"/>
        <end position="785"/>
    </location>
    <ligand>
        <name>GTP</name>
        <dbReference type="ChEBI" id="CHEBI:37565"/>
    </ligand>
</feature>